<dbReference type="HAMAP" id="MF_00185">
    <property type="entry name" value="IPP_trans"/>
    <property type="match status" value="1"/>
</dbReference>
<evidence type="ECO:0000256" key="9">
    <source>
        <dbReference type="ARBA" id="ARBA00049563"/>
    </source>
</evidence>
<keyword evidence="15" id="KW-1185">Reference proteome</keyword>
<evidence type="ECO:0000256" key="3">
    <source>
        <dbReference type="ARBA" id="ARBA00005842"/>
    </source>
</evidence>
<dbReference type="KEGG" id="sbw:TGUWTKB_0380"/>
<dbReference type="HOGENOM" id="CLU_032616_0_0_6"/>
<evidence type="ECO:0000256" key="6">
    <source>
        <dbReference type="ARBA" id="ARBA00022741"/>
    </source>
</evidence>
<dbReference type="GO" id="GO:0006400">
    <property type="term" value="P:tRNA modification"/>
    <property type="evidence" value="ECO:0007669"/>
    <property type="project" value="TreeGrafter"/>
</dbReference>
<feature type="site" description="Interaction with substrate tRNA" evidence="10">
    <location>
        <position position="107"/>
    </location>
</feature>
<dbReference type="Gene3D" id="1.10.20.140">
    <property type="match status" value="1"/>
</dbReference>
<feature type="binding site" evidence="10">
    <location>
        <begin position="16"/>
        <end position="23"/>
    </location>
    <ligand>
        <name>ATP</name>
        <dbReference type="ChEBI" id="CHEBI:30616"/>
    </ligand>
</feature>
<dbReference type="Proteomes" id="UP000031627">
    <property type="component" value="Chromosome"/>
</dbReference>
<evidence type="ECO:0000256" key="2">
    <source>
        <dbReference type="ARBA" id="ARBA00003213"/>
    </source>
</evidence>
<comment type="cofactor">
    <cofactor evidence="1 10">
        <name>Mg(2+)</name>
        <dbReference type="ChEBI" id="CHEBI:18420"/>
    </cofactor>
</comment>
<evidence type="ECO:0000313" key="14">
    <source>
        <dbReference type="EMBL" id="BAP58298.1"/>
    </source>
</evidence>
<organism evidence="14 15">
    <name type="scientific">Candidatus Tachikawaea gelatinosa</name>
    <dbReference type="NCBI Taxonomy" id="1410383"/>
    <lineage>
        <taxon>Bacteria</taxon>
        <taxon>Pseudomonadati</taxon>
        <taxon>Pseudomonadota</taxon>
        <taxon>Gammaproteobacteria</taxon>
        <taxon>Enterobacterales</taxon>
        <taxon>Enterobacteriaceae</taxon>
        <taxon>Candidatus Tachikawaea</taxon>
    </lineage>
</organism>
<evidence type="ECO:0000256" key="1">
    <source>
        <dbReference type="ARBA" id="ARBA00001946"/>
    </source>
</evidence>
<name>A0A090AIS0_9ENTR</name>
<reference evidence="15" key="1">
    <citation type="submission" date="2013-11" db="EMBL/GenBank/DDBJ databases">
        <title>Symbiont-containing voluminous jelly as an extraordinary maternal gift for overwintering insect nymphs.</title>
        <authorList>
            <person name="Kaiwa N."/>
            <person name="Hosokawa T."/>
            <person name="Nikoh N."/>
            <person name="Meng X.Y."/>
            <person name="Tanahashi M."/>
            <person name="Moriyama M."/>
            <person name="Maeda T."/>
            <person name="Yamaguchi K."/>
            <person name="Shigenobu S."/>
            <person name="Ito M."/>
            <person name="Fukatsu T."/>
        </authorList>
    </citation>
    <scope>NUCLEOTIDE SEQUENCE [LARGE SCALE GENOMIC DNA]</scope>
    <source>
        <strain evidence="15">UwTKB</strain>
    </source>
</reference>
<proteinExistence type="inferred from homology"/>
<dbReference type="InterPro" id="IPR039657">
    <property type="entry name" value="Dimethylallyltransferase"/>
</dbReference>
<feature type="region of interest" description="Interaction with substrate tRNA" evidence="10">
    <location>
        <begin position="41"/>
        <end position="44"/>
    </location>
</feature>
<evidence type="ECO:0000256" key="5">
    <source>
        <dbReference type="ARBA" id="ARBA00022694"/>
    </source>
</evidence>
<dbReference type="OrthoDB" id="9776390at2"/>
<dbReference type="NCBIfam" id="TIGR00174">
    <property type="entry name" value="miaA"/>
    <property type="match status" value="1"/>
</dbReference>
<keyword evidence="8 10" id="KW-0460">Magnesium</keyword>
<evidence type="ECO:0000256" key="7">
    <source>
        <dbReference type="ARBA" id="ARBA00022840"/>
    </source>
</evidence>
<evidence type="ECO:0000256" key="11">
    <source>
        <dbReference type="RuleBase" id="RU003783"/>
    </source>
</evidence>
<dbReference type="PANTHER" id="PTHR11088">
    <property type="entry name" value="TRNA DIMETHYLALLYLTRANSFERASE"/>
    <property type="match status" value="1"/>
</dbReference>
<evidence type="ECO:0000256" key="13">
    <source>
        <dbReference type="RuleBase" id="RU003785"/>
    </source>
</evidence>
<dbReference type="AlphaFoldDB" id="A0A090AIS0"/>
<evidence type="ECO:0000313" key="15">
    <source>
        <dbReference type="Proteomes" id="UP000031627"/>
    </source>
</evidence>
<accession>A0A090AIS0</accession>
<feature type="binding site" evidence="10">
    <location>
        <begin position="18"/>
        <end position="23"/>
    </location>
    <ligand>
        <name>substrate</name>
    </ligand>
</feature>
<comment type="catalytic activity">
    <reaction evidence="9 10 11">
        <text>adenosine(37) in tRNA + dimethylallyl diphosphate = N(6)-dimethylallyladenosine(37) in tRNA + diphosphate</text>
        <dbReference type="Rhea" id="RHEA:26482"/>
        <dbReference type="Rhea" id="RHEA-COMP:10162"/>
        <dbReference type="Rhea" id="RHEA-COMP:10375"/>
        <dbReference type="ChEBI" id="CHEBI:33019"/>
        <dbReference type="ChEBI" id="CHEBI:57623"/>
        <dbReference type="ChEBI" id="CHEBI:74411"/>
        <dbReference type="ChEBI" id="CHEBI:74415"/>
        <dbReference type="EC" id="2.5.1.75"/>
    </reaction>
</comment>
<feature type="site" description="Interaction with substrate tRNA" evidence="10">
    <location>
        <position position="129"/>
    </location>
</feature>
<comment type="function">
    <text evidence="2 10 12">Catalyzes the transfer of a dimethylallyl group onto the adenine at position 37 in tRNAs that read codons beginning with uridine, leading to the formation of N6-(dimethylallyl)adenosine (i(6)A).</text>
</comment>
<evidence type="ECO:0000256" key="4">
    <source>
        <dbReference type="ARBA" id="ARBA00022679"/>
    </source>
</evidence>
<comment type="similarity">
    <text evidence="3 10 13">Belongs to the IPP transferase family.</text>
</comment>
<dbReference type="Gene3D" id="3.40.50.300">
    <property type="entry name" value="P-loop containing nucleotide triphosphate hydrolases"/>
    <property type="match status" value="1"/>
</dbReference>
<dbReference type="EMBL" id="AP014521">
    <property type="protein sequence ID" value="BAP58298.1"/>
    <property type="molecule type" value="Genomic_DNA"/>
</dbReference>
<gene>
    <name evidence="10 14" type="primary">miaA</name>
    <name evidence="14" type="ORF">TGUWTKB_0380</name>
</gene>
<protein>
    <recommendedName>
        <fullName evidence="10">tRNA dimethylallyltransferase</fullName>
        <ecNumber evidence="10">2.5.1.75</ecNumber>
    </recommendedName>
    <alternativeName>
        <fullName evidence="10">Dimethylallyl diphosphate:tRNA dimethylallyltransferase</fullName>
        <shortName evidence="10">DMAPP:tRNA dimethylallyltransferase</shortName>
        <shortName evidence="10">DMATase</shortName>
    </alternativeName>
    <alternativeName>
        <fullName evidence="10">Isopentenyl-diphosphate:tRNA isopentenyltransferase</fullName>
        <shortName evidence="10">IPP transferase</shortName>
        <shortName evidence="10">IPPT</shortName>
        <shortName evidence="10">IPTase</shortName>
    </alternativeName>
</protein>
<evidence type="ECO:0000256" key="10">
    <source>
        <dbReference type="HAMAP-Rule" id="MF_00185"/>
    </source>
</evidence>
<evidence type="ECO:0000256" key="12">
    <source>
        <dbReference type="RuleBase" id="RU003784"/>
    </source>
</evidence>
<sequence>MHKKQLIKPKAIFLMGPTASGKTKLAIMLKKKLPLEIISVDSGLVYKGMDIGTNKPSKKELKIAPHFLVDVCNPKKNYSVADFYFDACAAMNSITKRGNIPLLVGGTMFYFKTLLNGLPKLPSSNFQLRNQIKKKYSNNLIYLHSKLSKIDPIASNRIHPNDIQRVLRALEIFYLSGGKTLTSLTKKNNHSLPYDFYQFVIYPSDKEKLNKLISLRFKKMLDLGLEEEVKKFYIKKDMNKDLSSMRTLGYREMWSYLSGEISYDNMIIKAVNNTKKLAKKQMTWLRQWKNIYWLNHEKKSIALNQIQQIFFFNKN</sequence>
<dbReference type="EC" id="2.5.1.75" evidence="10"/>
<reference evidence="14 15" key="2">
    <citation type="journal article" date="2014" name="Curr. Biol.">
        <title>Symbiont-Supplemented Maternal Investment Underpinning Host's Ecological Adaptation.</title>
        <authorList>
            <person name="Kaiwa N."/>
            <person name="Hosokawa T."/>
            <person name="Nikoh N."/>
            <person name="Tanahashi M."/>
            <person name="Moriyama M."/>
            <person name="Meng X.Y."/>
            <person name="Maeda T."/>
            <person name="Yamaguchi K."/>
            <person name="Shigenobu S."/>
            <person name="Ito M."/>
            <person name="Fukatsu T."/>
        </authorList>
    </citation>
    <scope>NUCLEOTIDE SEQUENCE [LARGE SCALE GENOMIC DNA]</scope>
    <source>
        <strain evidence="14 15">UwTKB</strain>
    </source>
</reference>
<dbReference type="InterPro" id="IPR018022">
    <property type="entry name" value="IPT"/>
</dbReference>
<dbReference type="GO" id="GO:0005524">
    <property type="term" value="F:ATP binding"/>
    <property type="evidence" value="ECO:0007669"/>
    <property type="project" value="UniProtKB-UniRule"/>
</dbReference>
<feature type="region of interest" description="Interaction with substrate tRNA" evidence="10">
    <location>
        <begin position="164"/>
        <end position="168"/>
    </location>
</feature>
<dbReference type="Pfam" id="PF01715">
    <property type="entry name" value="IPPT"/>
    <property type="match status" value="1"/>
</dbReference>
<keyword evidence="4 10" id="KW-0808">Transferase</keyword>
<keyword evidence="5 10" id="KW-0819">tRNA processing</keyword>
<dbReference type="SUPFAM" id="SSF52540">
    <property type="entry name" value="P-loop containing nucleoside triphosphate hydrolases"/>
    <property type="match status" value="1"/>
</dbReference>
<comment type="caution">
    <text evidence="10">Lacks conserved residue(s) required for the propagation of feature annotation.</text>
</comment>
<dbReference type="STRING" id="1410383.TGUWTKB_0380"/>
<dbReference type="InterPro" id="IPR027417">
    <property type="entry name" value="P-loop_NTPase"/>
</dbReference>
<comment type="subunit">
    <text evidence="10">Monomer.</text>
</comment>
<dbReference type="GO" id="GO:0052381">
    <property type="term" value="F:tRNA dimethylallyltransferase activity"/>
    <property type="evidence" value="ECO:0007669"/>
    <property type="project" value="UniProtKB-UniRule"/>
</dbReference>
<dbReference type="PANTHER" id="PTHR11088:SF60">
    <property type="entry name" value="TRNA DIMETHYLALLYLTRANSFERASE"/>
    <property type="match status" value="1"/>
</dbReference>
<keyword evidence="7 10" id="KW-0067">ATP-binding</keyword>
<evidence type="ECO:0000256" key="8">
    <source>
        <dbReference type="ARBA" id="ARBA00022842"/>
    </source>
</evidence>
<keyword evidence="6 10" id="KW-0547">Nucleotide-binding</keyword>